<dbReference type="InterPro" id="IPR036263">
    <property type="entry name" value="Chorismate_II_sf"/>
</dbReference>
<dbReference type="EMBL" id="AUXZ01000141">
    <property type="protein sequence ID" value="KZN44506.1"/>
    <property type="molecule type" value="Genomic_DNA"/>
</dbReference>
<dbReference type="GO" id="GO:0009697">
    <property type="term" value="P:salicylic acid biosynthetic process"/>
    <property type="evidence" value="ECO:0007669"/>
    <property type="project" value="InterPro"/>
</dbReference>
<name>A0A166ZNP9_9GAMM</name>
<comment type="caution">
    <text evidence="5">The sequence shown here is derived from an EMBL/GenBank/DDBJ whole genome shotgun (WGS) entry which is preliminary data.</text>
</comment>
<feature type="binding site" evidence="3">
    <location>
        <position position="14"/>
    </location>
    <ligand>
        <name>substrate</name>
    </ligand>
</feature>
<reference evidence="5 6" key="1">
    <citation type="submission" date="2013-07" db="EMBL/GenBank/DDBJ databases">
        <title>Comparative Genomic and Metabolomic Analysis of Twelve Strains of Pseudoalteromonas luteoviolacea.</title>
        <authorList>
            <person name="Vynne N.G."/>
            <person name="Mansson M."/>
            <person name="Gram L."/>
        </authorList>
    </citation>
    <scope>NUCLEOTIDE SEQUENCE [LARGE SCALE GENOMIC DNA]</scope>
    <source>
        <strain evidence="5 6">H33</strain>
    </source>
</reference>
<dbReference type="InterPro" id="IPR036979">
    <property type="entry name" value="CM_dom_sf"/>
</dbReference>
<protein>
    <recommendedName>
        <fullName evidence="1">chorismate mutase</fullName>
        <ecNumber evidence="1">5.4.99.5</ecNumber>
    </recommendedName>
</protein>
<dbReference type="Gene3D" id="1.20.59.10">
    <property type="entry name" value="Chorismate mutase"/>
    <property type="match status" value="1"/>
</dbReference>
<dbReference type="RefSeq" id="WP_063364351.1">
    <property type="nucleotide sequence ID" value="NZ_AUXZ01000141.1"/>
</dbReference>
<dbReference type="PIRSF" id="PIRSF029775">
    <property type="entry name" value="Isochor_pyr_lyas"/>
    <property type="match status" value="1"/>
</dbReference>
<feature type="domain" description="Chorismate mutase" evidence="4">
    <location>
        <begin position="4"/>
        <end position="94"/>
    </location>
</feature>
<dbReference type="GO" id="GO:0016835">
    <property type="term" value="F:carbon-oxygen lyase activity"/>
    <property type="evidence" value="ECO:0007669"/>
    <property type="project" value="InterPro"/>
</dbReference>
<feature type="binding site" evidence="3">
    <location>
        <position position="90"/>
    </location>
    <ligand>
        <name>substrate</name>
    </ligand>
</feature>
<evidence type="ECO:0000313" key="5">
    <source>
        <dbReference type="EMBL" id="KZN44506.1"/>
    </source>
</evidence>
<dbReference type="PANTHER" id="PTHR38041:SF1">
    <property type="entry name" value="CHORISMATE MUTASE"/>
    <property type="match status" value="1"/>
</dbReference>
<organism evidence="5 6">
    <name type="scientific">Pseudoalteromonas luteoviolacea H33</name>
    <dbReference type="NCBI Taxonomy" id="1365251"/>
    <lineage>
        <taxon>Bacteria</taxon>
        <taxon>Pseudomonadati</taxon>
        <taxon>Pseudomonadota</taxon>
        <taxon>Gammaproteobacteria</taxon>
        <taxon>Alteromonadales</taxon>
        <taxon>Pseudoalteromonadaceae</taxon>
        <taxon>Pseudoalteromonas</taxon>
    </lineage>
</organism>
<dbReference type="AlphaFoldDB" id="A0A166ZNP9"/>
<gene>
    <name evidence="5" type="ORF">N476_05780</name>
</gene>
<dbReference type="NCBIfam" id="NF005475">
    <property type="entry name" value="PRK07075.1"/>
    <property type="match status" value="1"/>
</dbReference>
<dbReference type="InterPro" id="IPR008241">
    <property type="entry name" value="Isochorismate_pyruvate-lyase"/>
</dbReference>
<evidence type="ECO:0000313" key="6">
    <source>
        <dbReference type="Proteomes" id="UP000076503"/>
    </source>
</evidence>
<feature type="binding site" evidence="3">
    <location>
        <position position="42"/>
    </location>
    <ligand>
        <name>substrate</name>
    </ligand>
</feature>
<feature type="binding site" evidence="3">
    <location>
        <position position="31"/>
    </location>
    <ligand>
        <name>substrate</name>
    </ligand>
</feature>
<dbReference type="OrthoDB" id="514491at2"/>
<proteinExistence type="predicted"/>
<evidence type="ECO:0000259" key="4">
    <source>
        <dbReference type="PROSITE" id="PS51168"/>
    </source>
</evidence>
<evidence type="ECO:0000256" key="2">
    <source>
        <dbReference type="ARBA" id="ARBA00023235"/>
    </source>
</evidence>
<dbReference type="GO" id="GO:0046417">
    <property type="term" value="P:chorismate metabolic process"/>
    <property type="evidence" value="ECO:0007669"/>
    <property type="project" value="InterPro"/>
</dbReference>
<dbReference type="PROSITE" id="PS51168">
    <property type="entry name" value="CHORISMATE_MUT_2"/>
    <property type="match status" value="1"/>
</dbReference>
<dbReference type="SMART" id="SM00830">
    <property type="entry name" value="CM_2"/>
    <property type="match status" value="1"/>
</dbReference>
<sequence>MKRPSDCENLTDIRHGIDSIDQEIIKLLGERMEYVLSAARFKPNQASIPAPERVAAMLLERRQWAEQHQLPADYIESLYHGIIQWFISQQTQHWRAKHGLPVDED</sequence>
<dbReference type="InterPro" id="IPR051331">
    <property type="entry name" value="Chorismate_mutase-related"/>
</dbReference>
<dbReference type="PATRIC" id="fig|1365251.3.peg.5283"/>
<dbReference type="NCBIfam" id="TIGR01803">
    <property type="entry name" value="CM-like"/>
    <property type="match status" value="1"/>
</dbReference>
<dbReference type="PANTHER" id="PTHR38041">
    <property type="entry name" value="CHORISMATE MUTASE"/>
    <property type="match status" value="1"/>
</dbReference>
<dbReference type="Proteomes" id="UP000076503">
    <property type="component" value="Unassembled WGS sequence"/>
</dbReference>
<accession>A0A166ZNP9</accession>
<dbReference type="EC" id="5.4.99.5" evidence="1"/>
<dbReference type="Pfam" id="PF01817">
    <property type="entry name" value="CM_2"/>
    <property type="match status" value="1"/>
</dbReference>
<keyword evidence="2" id="KW-0413">Isomerase</keyword>
<dbReference type="SUPFAM" id="SSF48600">
    <property type="entry name" value="Chorismate mutase II"/>
    <property type="match status" value="1"/>
</dbReference>
<evidence type="ECO:0000256" key="1">
    <source>
        <dbReference type="ARBA" id="ARBA00012404"/>
    </source>
</evidence>
<evidence type="ECO:0000256" key="3">
    <source>
        <dbReference type="PIRSR" id="PIRSR029775-1"/>
    </source>
</evidence>
<dbReference type="InterPro" id="IPR002701">
    <property type="entry name" value="CM_II_prokaryot"/>
</dbReference>
<dbReference type="GO" id="GO:0004106">
    <property type="term" value="F:chorismate mutase activity"/>
    <property type="evidence" value="ECO:0007669"/>
    <property type="project" value="UniProtKB-EC"/>
</dbReference>